<gene>
    <name evidence="2" type="ordered locus">PSEEN1779</name>
</gene>
<evidence type="ECO:0000256" key="1">
    <source>
        <dbReference type="SAM" id="Phobius"/>
    </source>
</evidence>
<feature type="transmembrane region" description="Helical" evidence="1">
    <location>
        <begin position="12"/>
        <end position="30"/>
    </location>
</feature>
<accession>Q1ICJ1</accession>
<organism evidence="2 3">
    <name type="scientific">Pseudomonas entomophila (strain L48)</name>
    <dbReference type="NCBI Taxonomy" id="384676"/>
    <lineage>
        <taxon>Bacteria</taxon>
        <taxon>Pseudomonadati</taxon>
        <taxon>Pseudomonadota</taxon>
        <taxon>Gammaproteobacteria</taxon>
        <taxon>Pseudomonadales</taxon>
        <taxon>Pseudomonadaceae</taxon>
        <taxon>Pseudomonas</taxon>
    </lineage>
</organism>
<dbReference type="EMBL" id="CT573326">
    <property type="protein sequence ID" value="CAK14622.1"/>
    <property type="molecule type" value="Genomic_DNA"/>
</dbReference>
<keyword evidence="1" id="KW-0472">Membrane</keyword>
<name>Q1ICJ1_PSEE4</name>
<dbReference type="KEGG" id="pen:PSEEN1779"/>
<proteinExistence type="predicted"/>
<dbReference type="Proteomes" id="UP000000658">
    <property type="component" value="Chromosome"/>
</dbReference>
<keyword evidence="1" id="KW-1133">Transmembrane helix</keyword>
<dbReference type="AlphaFoldDB" id="Q1ICJ1"/>
<protein>
    <submittedName>
        <fullName evidence="2">Uncharacterized protein</fullName>
    </submittedName>
</protein>
<keyword evidence="1" id="KW-0812">Transmembrane</keyword>
<dbReference type="HOGENOM" id="CLU_2900772_0_0_6"/>
<evidence type="ECO:0000313" key="2">
    <source>
        <dbReference type="EMBL" id="CAK14622.1"/>
    </source>
</evidence>
<dbReference type="STRING" id="384676.PSEEN1779"/>
<sequence length="62" mass="7015">MQASLGWLHTKAVSLQGLGMIFYIIHPLLFRLNQPVSTAYTSTRHAPHCQHIKSKRRALGEC</sequence>
<evidence type="ECO:0000313" key="3">
    <source>
        <dbReference type="Proteomes" id="UP000000658"/>
    </source>
</evidence>
<reference evidence="2 3" key="1">
    <citation type="journal article" date="2006" name="Nat. Biotechnol.">
        <title>Complete genome sequence of the entomopathogenic and metabolically versatile soil bacterium Pseudomonas entomophila.</title>
        <authorList>
            <person name="Vodovar N."/>
            <person name="Vallenet D."/>
            <person name="Cruveiller S."/>
            <person name="Rouy Z."/>
            <person name="Barbe V."/>
            <person name="Acosta C."/>
            <person name="Cattolico L."/>
            <person name="Jubin C."/>
            <person name="Lajus A."/>
            <person name="Segurens B."/>
            <person name="Vacherie B."/>
            <person name="Wincker P."/>
            <person name="Weissenbach J."/>
            <person name="Lemaitre B."/>
            <person name="Medigue C."/>
            <person name="Boccard F."/>
        </authorList>
    </citation>
    <scope>NUCLEOTIDE SEQUENCE [LARGE SCALE GENOMIC DNA]</scope>
    <source>
        <strain evidence="2 3">L48</strain>
    </source>
</reference>